<name>A0A3D9SRT4_9ACTN</name>
<dbReference type="SUPFAM" id="SSF74853">
    <property type="entry name" value="Lamin A/C globular tail domain"/>
    <property type="match status" value="1"/>
</dbReference>
<feature type="region of interest" description="Disordered" evidence="1">
    <location>
        <begin position="396"/>
        <end position="426"/>
    </location>
</feature>
<reference evidence="4 5" key="1">
    <citation type="submission" date="2018-08" db="EMBL/GenBank/DDBJ databases">
        <title>Sequencing the genomes of 1000 actinobacteria strains.</title>
        <authorList>
            <person name="Klenk H.-P."/>
        </authorList>
    </citation>
    <scope>NUCLEOTIDE SEQUENCE [LARGE SCALE GENOMIC DNA]</scope>
    <source>
        <strain evidence="4 5">DSM 43927</strain>
    </source>
</reference>
<dbReference type="InterPro" id="IPR005135">
    <property type="entry name" value="Endo/exonuclease/phosphatase"/>
</dbReference>
<feature type="region of interest" description="Disordered" evidence="1">
    <location>
        <begin position="206"/>
        <end position="240"/>
    </location>
</feature>
<dbReference type="Pfam" id="PF00932">
    <property type="entry name" value="LTD"/>
    <property type="match status" value="1"/>
</dbReference>
<evidence type="ECO:0000313" key="4">
    <source>
        <dbReference type="EMBL" id="REE95675.1"/>
    </source>
</evidence>
<evidence type="ECO:0000313" key="5">
    <source>
        <dbReference type="Proteomes" id="UP000256661"/>
    </source>
</evidence>
<evidence type="ECO:0000256" key="2">
    <source>
        <dbReference type="SAM" id="SignalP"/>
    </source>
</evidence>
<dbReference type="EMBL" id="QTTT01000001">
    <property type="protein sequence ID" value="REE95675.1"/>
    <property type="molecule type" value="Genomic_DNA"/>
</dbReference>
<dbReference type="Pfam" id="PF03372">
    <property type="entry name" value="Exo_endo_phos"/>
    <property type="match status" value="1"/>
</dbReference>
<dbReference type="NCBIfam" id="NF033681">
    <property type="entry name" value="ExeM_NucH_DNase"/>
    <property type="match status" value="1"/>
</dbReference>
<evidence type="ECO:0000256" key="1">
    <source>
        <dbReference type="SAM" id="MobiDB-lite"/>
    </source>
</evidence>
<feature type="chain" id="PRO_5017831014" description="LTD domain-containing protein" evidence="2">
    <location>
        <begin position="37"/>
        <end position="775"/>
    </location>
</feature>
<dbReference type="InterPro" id="IPR036415">
    <property type="entry name" value="Lamin_tail_dom_sf"/>
</dbReference>
<feature type="compositionally biased region" description="Basic and acidic residues" evidence="1">
    <location>
        <begin position="399"/>
        <end position="420"/>
    </location>
</feature>
<dbReference type="Proteomes" id="UP000256661">
    <property type="component" value="Unassembled WGS sequence"/>
</dbReference>
<dbReference type="InterPro" id="IPR047971">
    <property type="entry name" value="ExeM-like"/>
</dbReference>
<evidence type="ECO:0000259" key="3">
    <source>
        <dbReference type="PROSITE" id="PS51841"/>
    </source>
</evidence>
<comment type="caution">
    <text evidence="4">The sequence shown here is derived from an EMBL/GenBank/DDBJ whole genome shotgun (WGS) entry which is preliminary data.</text>
</comment>
<dbReference type="InterPro" id="IPR001322">
    <property type="entry name" value="Lamin_tail_dom"/>
</dbReference>
<accession>A0A3D9SRT4</accession>
<dbReference type="AlphaFoldDB" id="A0A3D9SRT4"/>
<proteinExistence type="predicted"/>
<dbReference type="Gene3D" id="3.60.10.10">
    <property type="entry name" value="Endonuclease/exonuclease/phosphatase"/>
    <property type="match status" value="1"/>
</dbReference>
<dbReference type="GO" id="GO:0003824">
    <property type="term" value="F:catalytic activity"/>
    <property type="evidence" value="ECO:0007669"/>
    <property type="project" value="InterPro"/>
</dbReference>
<dbReference type="SUPFAM" id="SSF56219">
    <property type="entry name" value="DNase I-like"/>
    <property type="match status" value="1"/>
</dbReference>
<keyword evidence="2" id="KW-0732">Signal</keyword>
<dbReference type="PROSITE" id="PS51841">
    <property type="entry name" value="LTD"/>
    <property type="match status" value="1"/>
</dbReference>
<dbReference type="InterPro" id="IPR036691">
    <property type="entry name" value="Endo/exonu/phosph_ase_sf"/>
</dbReference>
<feature type="signal peptide" evidence="2">
    <location>
        <begin position="1"/>
        <end position="36"/>
    </location>
</feature>
<organism evidence="4 5">
    <name type="scientific">Thermomonospora umbrina</name>
    <dbReference type="NCBI Taxonomy" id="111806"/>
    <lineage>
        <taxon>Bacteria</taxon>
        <taxon>Bacillati</taxon>
        <taxon>Actinomycetota</taxon>
        <taxon>Actinomycetes</taxon>
        <taxon>Streptosporangiales</taxon>
        <taxon>Thermomonosporaceae</taxon>
        <taxon>Thermomonospora</taxon>
    </lineage>
</organism>
<dbReference type="PANTHER" id="PTHR42834:SF1">
    <property type="entry name" value="ENDONUCLEASE_EXONUCLEASE_PHOSPHATASE FAMILY PROTEIN (AFU_ORTHOLOGUE AFUA_3G09210)"/>
    <property type="match status" value="1"/>
</dbReference>
<dbReference type="CDD" id="cd10283">
    <property type="entry name" value="MnuA_DNase1-like"/>
    <property type="match status" value="1"/>
</dbReference>
<protein>
    <recommendedName>
        <fullName evidence="3">LTD domain-containing protein</fullName>
    </recommendedName>
</protein>
<gene>
    <name evidence="4" type="ORF">DFJ69_1084</name>
</gene>
<sequence length="775" mass="81147">MPTLARMPRTPATPTALTAVALAAGLLGATATGAQAAPGDVVISTVYGGGGNSGAPLTHDFVELFNRGSSPVALTGWSVQYASATGTGHFAANRVALNGTLAPGQYHLIRLGGGSTGSPLPAADTTGTLALGASGGKVALVRSADGLACNGGATPCDETQRAQIADLVGYGNATFYEGTAAAPAPSNTTAVVRAARGCTDTDDNAADFATGAPVPRNSATTRTPCGDEPDPEPTPDCTTPATHQIAQVQGPGETSPVAGRTVRVEGVVTGDFQKGDQLSGFFLQDATPDDDPATSDGVFAYAGTGLKDVEVGDRVLVTGKAVEFNGLTELAPVTAVDVCGTGTIEPADYDLPHAEGATFEPRESTLLTFPERLTATEHYQLGRYGEVTVSAEGRLFQPTDRHGPTQAGNDRRRLLVDDGSTRQNRVPVPYTEPEALRLGDTVTGLTGVLSHGFDRYRLQPTQPVAFRRDNERPAAPGPVGPANVRVASFNTLNWFTTLDRRGADTPAEQDRQLTKLVAALKGLNADVVGLMEVENNGDTAIKALVDRLNAAVGANTYTWVRHPDPGTDEIHVTLIYKAAEVRPAGPARSAADPIFDRRPLAQTFQRTAGGEPFTVIVNHFKSKGCGDATGPNADQGDGQGCWNAKRVEQAEAVAALAADVPHPLIIGDLNAYGREDPITTLAAAGLTSQTERFIPDAHRYSYVFDGQSGELDHVLASRSLAHRVTGATVWHINGDEPNILDYNTEFNPPGLYRPDAFRSSDHDPVIIGLRLHGPR</sequence>
<keyword evidence="5" id="KW-1185">Reference proteome</keyword>
<feature type="domain" description="LTD" evidence="3">
    <location>
        <begin position="28"/>
        <end position="172"/>
    </location>
</feature>
<dbReference type="CDD" id="cd04486">
    <property type="entry name" value="YhcR_OBF_like"/>
    <property type="match status" value="1"/>
</dbReference>
<dbReference type="PANTHER" id="PTHR42834">
    <property type="entry name" value="ENDONUCLEASE/EXONUCLEASE/PHOSPHATASE FAMILY PROTEIN (AFU_ORTHOLOGUE AFUA_3G09210)"/>
    <property type="match status" value="1"/>
</dbReference>